<sequence>MPKFVTLEEAVSHVQDNMELIVGGFSTYSSPEELLEGLAARYEATGHPKNLTTICGITPGDKTEKAEPLKGLNIGLNRLRAEGLIGAVKAGLLNDARAISKAVGGNKIAGIIYPMGVVMNLFRTAAGGRPGLITKVGLGTYCDPRHEGCAVNEKARQMAAPVELLRIDGEEYLFYKAFKPNACFIRATYADEDGNLSMEHEAVLGPELEAAVATHNNGGVVIAQVGEIVRRGTLHPKSVRIHGKLVDFVVKAQNPGNQRQNIFTPKYRPELTGNIRTLDAAVEPLAMSVRKVITRRAAMELKPGIIINLGVGMPAGIGSVAAEEGLGRGMTMSVEAGAMGGVVQEGQSFPGTANPEAIFTQTDMIDMINGGMLDMTFLGLAEIDEKGNVNTSKFAGRSNGPGGFIDISQNTKKVIFMGNFTAGECDIALADGGLKIHKDSGVKFVRQVQQITFSGEYAVKDGQEIMYITERAVFLLTKDGLVLTEIAPGVDLQKDIIGKMEFAPIVSPGLKLMDPRLFRAEKMGLNQGAE</sequence>
<dbReference type="PIRSF" id="PIRSF000858">
    <property type="entry name" value="SCOT-t"/>
    <property type="match status" value="1"/>
</dbReference>
<dbReference type="InterPro" id="IPR014388">
    <property type="entry name" value="3-oxoacid_CoA-transferase"/>
</dbReference>
<evidence type="ECO:0000313" key="6">
    <source>
        <dbReference type="Proteomes" id="UP000183995"/>
    </source>
</evidence>
<gene>
    <name evidence="5" type="ORF">SAMN02745823_01287</name>
</gene>
<evidence type="ECO:0000313" key="5">
    <source>
        <dbReference type="EMBL" id="SHH87138.1"/>
    </source>
</evidence>
<dbReference type="SMART" id="SM00882">
    <property type="entry name" value="CoA_trans"/>
    <property type="match status" value="2"/>
</dbReference>
<dbReference type="SUPFAM" id="SSF100950">
    <property type="entry name" value="NagB/RpiA/CoA transferase-like"/>
    <property type="match status" value="2"/>
</dbReference>
<dbReference type="RefSeq" id="WP_073076844.1">
    <property type="nucleotide sequence ID" value="NZ_FQXV01000003.1"/>
</dbReference>
<dbReference type="InterPro" id="IPR037171">
    <property type="entry name" value="NagB/RpiA_transferase-like"/>
</dbReference>
<dbReference type="PANTHER" id="PTHR43293:SF1">
    <property type="entry name" value="ACETATE COA-TRANSFERASE YDIF"/>
    <property type="match status" value="1"/>
</dbReference>
<dbReference type="Proteomes" id="UP000183995">
    <property type="component" value="Unassembled WGS sequence"/>
</dbReference>
<dbReference type="PANTHER" id="PTHR43293">
    <property type="entry name" value="ACETATE COA-TRANSFERASE YDIF"/>
    <property type="match status" value="1"/>
</dbReference>
<dbReference type="STRING" id="1123282.SAMN02745823_01287"/>
<organism evidence="5 6">
    <name type="scientific">Sporobacter termitidis DSM 10068</name>
    <dbReference type="NCBI Taxonomy" id="1123282"/>
    <lineage>
        <taxon>Bacteria</taxon>
        <taxon>Bacillati</taxon>
        <taxon>Bacillota</taxon>
        <taxon>Clostridia</taxon>
        <taxon>Eubacteriales</taxon>
        <taxon>Oscillospiraceae</taxon>
        <taxon>Sporobacter</taxon>
    </lineage>
</organism>
<dbReference type="OrthoDB" id="9805230at2"/>
<proteinExistence type="inferred from homology"/>
<name>A0A1M5WIB8_9FIRM</name>
<dbReference type="EMBL" id="FQXV01000003">
    <property type="protein sequence ID" value="SHH87138.1"/>
    <property type="molecule type" value="Genomic_DNA"/>
</dbReference>
<evidence type="ECO:0000256" key="4">
    <source>
        <dbReference type="PIRSR" id="PIRSR000858-1"/>
    </source>
</evidence>
<dbReference type="Gene3D" id="3.40.1080.10">
    <property type="entry name" value="Glutaconate Coenzyme A-transferase"/>
    <property type="match status" value="2"/>
</dbReference>
<dbReference type="AlphaFoldDB" id="A0A1M5WIB8"/>
<evidence type="ECO:0000256" key="1">
    <source>
        <dbReference type="ARBA" id="ARBA00007154"/>
    </source>
</evidence>
<dbReference type="GO" id="GO:0008410">
    <property type="term" value="F:CoA-transferase activity"/>
    <property type="evidence" value="ECO:0007669"/>
    <property type="project" value="InterPro"/>
</dbReference>
<keyword evidence="2 3" id="KW-0808">Transferase</keyword>
<dbReference type="InterPro" id="IPR004165">
    <property type="entry name" value="CoA_trans_fam_I"/>
</dbReference>
<protein>
    <submittedName>
        <fullName evidence="5">Propionate CoA-transferase</fullName>
    </submittedName>
</protein>
<feature type="active site" description="5-glutamyl coenzyme A thioester intermediate" evidence="4">
    <location>
        <position position="335"/>
    </location>
</feature>
<dbReference type="GO" id="GO:0046952">
    <property type="term" value="P:ketone body catabolic process"/>
    <property type="evidence" value="ECO:0007669"/>
    <property type="project" value="InterPro"/>
</dbReference>
<keyword evidence="6" id="KW-1185">Reference proteome</keyword>
<reference evidence="5 6" key="1">
    <citation type="submission" date="2016-11" db="EMBL/GenBank/DDBJ databases">
        <authorList>
            <person name="Jaros S."/>
            <person name="Januszkiewicz K."/>
            <person name="Wedrychowicz H."/>
        </authorList>
    </citation>
    <scope>NUCLEOTIDE SEQUENCE [LARGE SCALE GENOMIC DNA]</scope>
    <source>
        <strain evidence="5 6">DSM 10068</strain>
    </source>
</reference>
<evidence type="ECO:0000256" key="2">
    <source>
        <dbReference type="ARBA" id="ARBA00022679"/>
    </source>
</evidence>
<dbReference type="Pfam" id="PF01144">
    <property type="entry name" value="CoA_trans"/>
    <property type="match status" value="1"/>
</dbReference>
<evidence type="ECO:0000256" key="3">
    <source>
        <dbReference type="PIRNR" id="PIRNR000858"/>
    </source>
</evidence>
<comment type="similarity">
    <text evidence="1 3">Belongs to the 3-oxoacid CoA-transferase family.</text>
</comment>
<accession>A0A1M5WIB8</accession>